<sequence>MLANEAADAVHQQVADAAAVDRAMQLGVNYPLGPLQWADAIGVARVRDVLAHLGAFYGEDRYRISPLIQQRACAARALNQA</sequence>
<proteinExistence type="predicted"/>
<gene>
    <name evidence="2" type="primary">paaH_3</name>
    <name evidence="2" type="ORF">GALL_344460</name>
</gene>
<organism evidence="2">
    <name type="scientific">mine drainage metagenome</name>
    <dbReference type="NCBI Taxonomy" id="410659"/>
    <lineage>
        <taxon>unclassified sequences</taxon>
        <taxon>metagenomes</taxon>
        <taxon>ecological metagenomes</taxon>
    </lineage>
</organism>
<dbReference type="Pfam" id="PF00725">
    <property type="entry name" value="3HCDH"/>
    <property type="match status" value="1"/>
</dbReference>
<dbReference type="AlphaFoldDB" id="A0A1J5QJN5"/>
<dbReference type="EC" id="1.1.1.-" evidence="2"/>
<name>A0A1J5QJN5_9ZZZZ</name>
<evidence type="ECO:0000313" key="2">
    <source>
        <dbReference type="EMBL" id="OIQ83737.1"/>
    </source>
</evidence>
<protein>
    <submittedName>
        <fullName evidence="2">3-hydroxyadipyl-CoA dehydrogenase</fullName>
        <ecNumber evidence="2">1.1.1.-</ecNumber>
    </submittedName>
</protein>
<dbReference type="InterPro" id="IPR006108">
    <property type="entry name" value="3HC_DH_C"/>
</dbReference>
<feature type="domain" description="3-hydroxyacyl-CoA dehydrogenase C-terminal" evidence="1">
    <location>
        <begin position="2"/>
        <end position="74"/>
    </location>
</feature>
<accession>A0A1J5QJN5</accession>
<keyword evidence="2" id="KW-0560">Oxidoreductase</keyword>
<dbReference type="InterPro" id="IPR013328">
    <property type="entry name" value="6PGD_dom2"/>
</dbReference>
<dbReference type="SUPFAM" id="SSF48179">
    <property type="entry name" value="6-phosphogluconate dehydrogenase C-terminal domain-like"/>
    <property type="match status" value="1"/>
</dbReference>
<comment type="caution">
    <text evidence="2">The sequence shown here is derived from an EMBL/GenBank/DDBJ whole genome shotgun (WGS) entry which is preliminary data.</text>
</comment>
<dbReference type="Gene3D" id="1.10.1040.10">
    <property type="entry name" value="N-(1-d-carboxylethyl)-l-norvaline Dehydrogenase, domain 2"/>
    <property type="match status" value="1"/>
</dbReference>
<dbReference type="GO" id="GO:0006631">
    <property type="term" value="P:fatty acid metabolic process"/>
    <property type="evidence" value="ECO:0007669"/>
    <property type="project" value="InterPro"/>
</dbReference>
<dbReference type="EMBL" id="MLJW01000676">
    <property type="protein sequence ID" value="OIQ83737.1"/>
    <property type="molecule type" value="Genomic_DNA"/>
</dbReference>
<reference evidence="2" key="1">
    <citation type="submission" date="2016-10" db="EMBL/GenBank/DDBJ databases">
        <title>Sequence of Gallionella enrichment culture.</title>
        <authorList>
            <person name="Poehlein A."/>
            <person name="Muehling M."/>
            <person name="Daniel R."/>
        </authorList>
    </citation>
    <scope>NUCLEOTIDE SEQUENCE</scope>
</reference>
<dbReference type="GO" id="GO:0016616">
    <property type="term" value="F:oxidoreductase activity, acting on the CH-OH group of donors, NAD or NADP as acceptor"/>
    <property type="evidence" value="ECO:0007669"/>
    <property type="project" value="InterPro"/>
</dbReference>
<evidence type="ECO:0000259" key="1">
    <source>
        <dbReference type="Pfam" id="PF00725"/>
    </source>
</evidence>
<dbReference type="InterPro" id="IPR008927">
    <property type="entry name" value="6-PGluconate_DH-like_C_sf"/>
</dbReference>